<dbReference type="Gene3D" id="3.20.80.10">
    <property type="entry name" value="Regulatory factor, effector binding domain"/>
    <property type="match status" value="1"/>
</dbReference>
<dbReference type="AlphaFoldDB" id="A0AAE3ATU4"/>
<dbReference type="InterPro" id="IPR011256">
    <property type="entry name" value="Reg_factor_effector_dom_sf"/>
</dbReference>
<dbReference type="Proteomes" id="UP001198962">
    <property type="component" value="Unassembled WGS sequence"/>
</dbReference>
<keyword evidence="4" id="KW-1185">Reference proteome</keyword>
<evidence type="ECO:0000259" key="2">
    <source>
        <dbReference type="Pfam" id="PF06445"/>
    </source>
</evidence>
<comment type="caution">
    <text evidence="3">The sequence shown here is derived from an EMBL/GenBank/DDBJ whole genome shotgun (WGS) entry which is preliminary data.</text>
</comment>
<gene>
    <name evidence="3" type="ORF">LKD32_10795</name>
</gene>
<dbReference type="Pfam" id="PF06445">
    <property type="entry name" value="GyrI-like"/>
    <property type="match status" value="1"/>
</dbReference>
<sequence length="95" mass="10903">MPAGICAVVRFCGNHKEAPDYDRRLLVYLKEHRLKVNGFSREITLIDEGMTDDSKQFVMKIQIPVKSLSDSAENDSENQYKEADRNVEVTADRKK</sequence>
<reference evidence="3" key="1">
    <citation type="submission" date="2021-10" db="EMBL/GenBank/DDBJ databases">
        <title>Anaerobic single-cell dispensing facilitates the cultivation of human gut bacteria.</title>
        <authorList>
            <person name="Afrizal A."/>
        </authorList>
    </citation>
    <scope>NUCLEOTIDE SEQUENCE</scope>
    <source>
        <strain evidence="3">CLA-AA-H274</strain>
    </source>
</reference>
<feature type="region of interest" description="Disordered" evidence="1">
    <location>
        <begin position="68"/>
        <end position="95"/>
    </location>
</feature>
<accession>A0AAE3ATU4</accession>
<evidence type="ECO:0000313" key="4">
    <source>
        <dbReference type="Proteomes" id="UP001198962"/>
    </source>
</evidence>
<dbReference type="SUPFAM" id="SSF55136">
    <property type="entry name" value="Probable bacterial effector-binding domain"/>
    <property type="match status" value="1"/>
</dbReference>
<dbReference type="EMBL" id="JAJEPU010000032">
    <property type="protein sequence ID" value="MCC2165350.1"/>
    <property type="molecule type" value="Genomic_DNA"/>
</dbReference>
<proteinExistence type="predicted"/>
<protein>
    <recommendedName>
        <fullName evidence="2">GyrI-like small molecule binding domain-containing protein</fullName>
    </recommendedName>
</protein>
<feature type="domain" description="GyrI-like small molecule binding" evidence="2">
    <location>
        <begin position="1"/>
        <end position="66"/>
    </location>
</feature>
<evidence type="ECO:0000256" key="1">
    <source>
        <dbReference type="SAM" id="MobiDB-lite"/>
    </source>
</evidence>
<evidence type="ECO:0000313" key="3">
    <source>
        <dbReference type="EMBL" id="MCC2165350.1"/>
    </source>
</evidence>
<organism evidence="3 4">
    <name type="scientific">Brotaphodocola catenula</name>
    <dbReference type="NCBI Taxonomy" id="2885361"/>
    <lineage>
        <taxon>Bacteria</taxon>
        <taxon>Bacillati</taxon>
        <taxon>Bacillota</taxon>
        <taxon>Clostridia</taxon>
        <taxon>Lachnospirales</taxon>
        <taxon>Lachnospiraceae</taxon>
        <taxon>Brotaphodocola</taxon>
    </lineage>
</organism>
<name>A0AAE3ATU4_9FIRM</name>
<feature type="compositionally biased region" description="Basic and acidic residues" evidence="1">
    <location>
        <begin position="78"/>
        <end position="95"/>
    </location>
</feature>
<dbReference type="InterPro" id="IPR029442">
    <property type="entry name" value="GyrI-like"/>
</dbReference>
<dbReference type="RefSeq" id="WP_408612098.1">
    <property type="nucleotide sequence ID" value="NZ_JAJEPU010000032.1"/>
</dbReference>